<dbReference type="InterPro" id="IPR001789">
    <property type="entry name" value="Sig_transdc_resp-reg_receiver"/>
</dbReference>
<keyword evidence="1 2" id="KW-0597">Phosphoprotein</keyword>
<dbReference type="Pfam" id="PF00072">
    <property type="entry name" value="Response_reg"/>
    <property type="match status" value="1"/>
</dbReference>
<dbReference type="SMART" id="SM00448">
    <property type="entry name" value="REC"/>
    <property type="match status" value="1"/>
</dbReference>
<dbReference type="InterPro" id="IPR011006">
    <property type="entry name" value="CheY-like_superfamily"/>
</dbReference>
<dbReference type="EMBL" id="VUOC01000002">
    <property type="protein sequence ID" value="KAA2242448.1"/>
    <property type="molecule type" value="Genomic_DNA"/>
</dbReference>
<comment type="caution">
    <text evidence="4">The sequence shown here is derived from an EMBL/GenBank/DDBJ whole genome shotgun (WGS) entry which is preliminary data.</text>
</comment>
<evidence type="ECO:0000256" key="1">
    <source>
        <dbReference type="ARBA" id="ARBA00022553"/>
    </source>
</evidence>
<proteinExistence type="predicted"/>
<dbReference type="SUPFAM" id="SSF52172">
    <property type="entry name" value="CheY-like"/>
    <property type="match status" value="1"/>
</dbReference>
<evidence type="ECO:0000259" key="3">
    <source>
        <dbReference type="PROSITE" id="PS50110"/>
    </source>
</evidence>
<sequence length="132" mass="14490">MMKKKVLVIDDSNPIRLLLEAILSRHYTVTAVPDGLAAMAWLSKGNNADAIVTDLHMPNIDGWELLEHLSNSYLYKEIPVLVLSGEVVNADPSAITARYSNVQVVMQKPFDPVVLLEKVAHILNGQLTASIS</sequence>
<feature type="domain" description="Response regulatory" evidence="3">
    <location>
        <begin position="5"/>
        <end position="123"/>
    </location>
</feature>
<evidence type="ECO:0000256" key="2">
    <source>
        <dbReference type="PROSITE-ProRule" id="PRU00169"/>
    </source>
</evidence>
<dbReference type="PANTHER" id="PTHR44591:SF3">
    <property type="entry name" value="RESPONSE REGULATORY DOMAIN-CONTAINING PROTEIN"/>
    <property type="match status" value="1"/>
</dbReference>
<dbReference type="AlphaFoldDB" id="A0A5B2VV32"/>
<dbReference type="Gene3D" id="3.40.50.2300">
    <property type="match status" value="1"/>
</dbReference>
<dbReference type="RefSeq" id="WP_149837320.1">
    <property type="nucleotide sequence ID" value="NZ_VUOC01000002.1"/>
</dbReference>
<reference evidence="4 5" key="1">
    <citation type="submission" date="2019-09" db="EMBL/GenBank/DDBJ databases">
        <title>Chitinophaga ginsengihumi sp. nov., isolated from soil of ginseng rhizosphere.</title>
        <authorList>
            <person name="Lee J."/>
        </authorList>
    </citation>
    <scope>NUCLEOTIDE SEQUENCE [LARGE SCALE GENOMIC DNA]</scope>
    <source>
        <strain evidence="4 5">BN140078</strain>
    </source>
</reference>
<protein>
    <submittedName>
        <fullName evidence="4">Response regulator</fullName>
    </submittedName>
</protein>
<evidence type="ECO:0000313" key="4">
    <source>
        <dbReference type="EMBL" id="KAA2242448.1"/>
    </source>
</evidence>
<evidence type="ECO:0000313" key="5">
    <source>
        <dbReference type="Proteomes" id="UP000324611"/>
    </source>
</evidence>
<dbReference type="PANTHER" id="PTHR44591">
    <property type="entry name" value="STRESS RESPONSE REGULATOR PROTEIN 1"/>
    <property type="match status" value="1"/>
</dbReference>
<organism evidence="4 5">
    <name type="scientific">Chitinophaga agrisoli</name>
    <dbReference type="NCBI Taxonomy" id="2607653"/>
    <lineage>
        <taxon>Bacteria</taxon>
        <taxon>Pseudomonadati</taxon>
        <taxon>Bacteroidota</taxon>
        <taxon>Chitinophagia</taxon>
        <taxon>Chitinophagales</taxon>
        <taxon>Chitinophagaceae</taxon>
        <taxon>Chitinophaga</taxon>
    </lineage>
</organism>
<dbReference type="InterPro" id="IPR050595">
    <property type="entry name" value="Bact_response_regulator"/>
</dbReference>
<name>A0A5B2VV32_9BACT</name>
<gene>
    <name evidence="4" type="ORF">F0L74_07850</name>
</gene>
<reference evidence="4 5" key="2">
    <citation type="submission" date="2019-09" db="EMBL/GenBank/DDBJ databases">
        <authorList>
            <person name="Jin C."/>
        </authorList>
    </citation>
    <scope>NUCLEOTIDE SEQUENCE [LARGE SCALE GENOMIC DNA]</scope>
    <source>
        <strain evidence="4 5">BN140078</strain>
    </source>
</reference>
<keyword evidence="5" id="KW-1185">Reference proteome</keyword>
<dbReference type="GO" id="GO:0000160">
    <property type="term" value="P:phosphorelay signal transduction system"/>
    <property type="evidence" value="ECO:0007669"/>
    <property type="project" value="InterPro"/>
</dbReference>
<accession>A0A5B2VV32</accession>
<dbReference type="PROSITE" id="PS50110">
    <property type="entry name" value="RESPONSE_REGULATORY"/>
    <property type="match status" value="1"/>
</dbReference>
<dbReference type="Proteomes" id="UP000324611">
    <property type="component" value="Unassembled WGS sequence"/>
</dbReference>
<feature type="modified residue" description="4-aspartylphosphate" evidence="2">
    <location>
        <position position="54"/>
    </location>
</feature>